<reference evidence="7" key="2">
    <citation type="submission" date="2020-09" db="EMBL/GenBank/DDBJ databases">
        <authorList>
            <person name="Sun Q."/>
            <person name="Zhou Y."/>
        </authorList>
    </citation>
    <scope>NUCLEOTIDE SEQUENCE</scope>
    <source>
        <strain evidence="7">CGMCC 1.15760</strain>
    </source>
</reference>
<evidence type="ECO:0000256" key="4">
    <source>
        <dbReference type="ARBA" id="ARBA00022989"/>
    </source>
</evidence>
<organism evidence="7 8">
    <name type="scientific">Lysinibacillus alkalisoli</name>
    <dbReference type="NCBI Taxonomy" id="1911548"/>
    <lineage>
        <taxon>Bacteria</taxon>
        <taxon>Bacillati</taxon>
        <taxon>Bacillota</taxon>
        <taxon>Bacilli</taxon>
        <taxon>Bacillales</taxon>
        <taxon>Bacillaceae</taxon>
        <taxon>Lysinibacillus</taxon>
    </lineage>
</organism>
<sequence length="207" mass="23250">MLVLAVIIGLFYIFGFSFIPDSLIYVVKIIPMLLLIIYAVRLPIAKSNYRTWLIIGLILCMVGDFTLQWFIIGLLFFLSGHIAYIIAFLSTAKNSRPIWITLLITGHALLMIYFIAFAVYQRGDTILAIAIVGYISVILTMGLIAFRTGNSLAIRAALLFIISDSVLSIDRFIISLDMAHIIVMFTYYSAQLLFVLSLSQYSANTKK</sequence>
<name>A0A917LHZ1_9BACI</name>
<feature type="transmembrane region" description="Helical" evidence="6">
    <location>
        <begin position="98"/>
        <end position="119"/>
    </location>
</feature>
<comment type="subcellular location">
    <subcellularLocation>
        <location evidence="1">Membrane</location>
        <topology evidence="1">Multi-pass membrane protein</topology>
    </subcellularLocation>
</comment>
<evidence type="ECO:0000256" key="2">
    <source>
        <dbReference type="ARBA" id="ARBA00007375"/>
    </source>
</evidence>
<reference evidence="7" key="1">
    <citation type="journal article" date="2014" name="Int. J. Syst. Evol. Microbiol.">
        <title>Complete genome sequence of Corynebacterium casei LMG S-19264T (=DSM 44701T), isolated from a smear-ripened cheese.</title>
        <authorList>
            <consortium name="US DOE Joint Genome Institute (JGI-PGF)"/>
            <person name="Walter F."/>
            <person name="Albersmeier A."/>
            <person name="Kalinowski J."/>
            <person name="Ruckert C."/>
        </authorList>
    </citation>
    <scope>NUCLEOTIDE SEQUENCE</scope>
    <source>
        <strain evidence="7">CGMCC 1.15760</strain>
    </source>
</reference>
<feature type="transmembrane region" description="Helical" evidence="6">
    <location>
        <begin position="126"/>
        <end position="146"/>
    </location>
</feature>
<keyword evidence="5 6" id="KW-0472">Membrane</keyword>
<keyword evidence="4 6" id="KW-1133">Transmembrane helix</keyword>
<dbReference type="PANTHER" id="PTHR31885:SF6">
    <property type="entry name" value="GH04784P"/>
    <property type="match status" value="1"/>
</dbReference>
<evidence type="ECO:0000256" key="1">
    <source>
        <dbReference type="ARBA" id="ARBA00004141"/>
    </source>
</evidence>
<gene>
    <name evidence="7" type="ORF">GCM10007425_20030</name>
</gene>
<comment type="caution">
    <text evidence="7">The sequence shown here is derived from an EMBL/GenBank/DDBJ whole genome shotgun (WGS) entry which is preliminary data.</text>
</comment>
<comment type="similarity">
    <text evidence="2">Belongs to the TMEM86 family.</text>
</comment>
<feature type="transmembrane region" description="Helical" evidence="6">
    <location>
        <begin position="25"/>
        <end position="44"/>
    </location>
</feature>
<protein>
    <submittedName>
        <fullName evidence="7">Membrane protein</fullName>
    </submittedName>
</protein>
<dbReference type="AlphaFoldDB" id="A0A917LHZ1"/>
<dbReference type="Proteomes" id="UP000616608">
    <property type="component" value="Unassembled WGS sequence"/>
</dbReference>
<dbReference type="PANTHER" id="PTHR31885">
    <property type="entry name" value="GH04784P"/>
    <property type="match status" value="1"/>
</dbReference>
<evidence type="ECO:0000313" key="8">
    <source>
        <dbReference type="Proteomes" id="UP000616608"/>
    </source>
</evidence>
<dbReference type="GO" id="GO:0016020">
    <property type="term" value="C:membrane"/>
    <property type="evidence" value="ECO:0007669"/>
    <property type="project" value="UniProtKB-SubCell"/>
</dbReference>
<evidence type="ECO:0000256" key="6">
    <source>
        <dbReference type="SAM" id="Phobius"/>
    </source>
</evidence>
<dbReference type="Pfam" id="PF07947">
    <property type="entry name" value="YhhN"/>
    <property type="match status" value="1"/>
</dbReference>
<keyword evidence="8" id="KW-1185">Reference proteome</keyword>
<feature type="transmembrane region" description="Helical" evidence="6">
    <location>
        <begin position="51"/>
        <end position="78"/>
    </location>
</feature>
<evidence type="ECO:0000313" key="7">
    <source>
        <dbReference type="EMBL" id="GGG25431.1"/>
    </source>
</evidence>
<keyword evidence="3 6" id="KW-0812">Transmembrane</keyword>
<evidence type="ECO:0000256" key="3">
    <source>
        <dbReference type="ARBA" id="ARBA00022692"/>
    </source>
</evidence>
<dbReference type="GO" id="GO:0016787">
    <property type="term" value="F:hydrolase activity"/>
    <property type="evidence" value="ECO:0007669"/>
    <property type="project" value="TreeGrafter"/>
</dbReference>
<evidence type="ECO:0000256" key="5">
    <source>
        <dbReference type="ARBA" id="ARBA00023136"/>
    </source>
</evidence>
<dbReference type="EMBL" id="BMJT01000006">
    <property type="protein sequence ID" value="GGG25431.1"/>
    <property type="molecule type" value="Genomic_DNA"/>
</dbReference>
<dbReference type="InterPro" id="IPR012506">
    <property type="entry name" value="TMEM86B-like"/>
</dbReference>
<feature type="transmembrane region" description="Helical" evidence="6">
    <location>
        <begin position="181"/>
        <end position="201"/>
    </location>
</feature>
<dbReference type="RefSeq" id="WP_188614916.1">
    <property type="nucleotide sequence ID" value="NZ_BMJT01000006.1"/>
</dbReference>
<proteinExistence type="inferred from homology"/>
<accession>A0A917LHZ1</accession>